<dbReference type="PANTHER" id="PTHR21600">
    <property type="entry name" value="MITOCHONDRIAL RNA PSEUDOURIDINE SYNTHASE"/>
    <property type="match status" value="1"/>
</dbReference>
<dbReference type="EMBL" id="HG934468">
    <property type="protein sequence ID" value="CDN31133.1"/>
    <property type="molecule type" value="Genomic_DNA"/>
</dbReference>
<dbReference type="OrthoDB" id="9807829at2"/>
<dbReference type="InterPro" id="IPR020103">
    <property type="entry name" value="PsdUridine_synth_cat_dom_sf"/>
</dbReference>
<dbReference type="GO" id="GO:0140098">
    <property type="term" value="F:catalytic activity, acting on RNA"/>
    <property type="evidence" value="ECO:0007669"/>
    <property type="project" value="UniProtKB-ARBA"/>
</dbReference>
<dbReference type="PANTHER" id="PTHR21600:SF83">
    <property type="entry name" value="PSEUDOURIDYLATE SYNTHASE RPUSD4, MITOCHONDRIAL"/>
    <property type="match status" value="1"/>
</dbReference>
<dbReference type="eggNOG" id="COG0564">
    <property type="taxonomic scope" value="Bacteria"/>
</dbReference>
<dbReference type="InterPro" id="IPR006145">
    <property type="entry name" value="PsdUridine_synth_RsuA/RluA"/>
</dbReference>
<reference evidence="4 5" key="1">
    <citation type="journal article" date="2015" name="Genome Announc.">
        <title>Complete Genome Sequence of the Novel Leech Symbiont Mucinivorans hirudinis M3T.</title>
        <authorList>
            <person name="Nelson M.C."/>
            <person name="Bomar L."/>
            <person name="Graf J."/>
        </authorList>
    </citation>
    <scope>NUCLEOTIDE SEQUENCE [LARGE SCALE GENOMIC DNA]</scope>
    <source>
        <strain evidence="5">M3</strain>
    </source>
</reference>
<evidence type="ECO:0000259" key="3">
    <source>
        <dbReference type="Pfam" id="PF00849"/>
    </source>
</evidence>
<comment type="similarity">
    <text evidence="1">Belongs to the pseudouridine synthase RluA family.</text>
</comment>
<dbReference type="STRING" id="1433126.BN938_1036"/>
<name>A0A060RBG3_9BACT</name>
<dbReference type="InterPro" id="IPR050188">
    <property type="entry name" value="RluA_PseudoU_synthase"/>
</dbReference>
<dbReference type="GO" id="GO:0009982">
    <property type="term" value="F:pseudouridine synthase activity"/>
    <property type="evidence" value="ECO:0007669"/>
    <property type="project" value="InterPro"/>
</dbReference>
<dbReference type="KEGG" id="rbc:BN938_1036"/>
<keyword evidence="5" id="KW-1185">Reference proteome</keyword>
<dbReference type="GO" id="GO:0006396">
    <property type="term" value="P:RNA processing"/>
    <property type="evidence" value="ECO:0007669"/>
    <property type="project" value="UniProtKB-ARBA"/>
</dbReference>
<feature type="domain" description="Pseudouridine synthase RsuA/RluA-like" evidence="3">
    <location>
        <begin position="9"/>
        <end position="165"/>
    </location>
</feature>
<sequence length="228" mass="25810">MKILYEDNHTIVVNKRAGELVQPDPDGAPALEQEVKDYLRVKYNKAGDAFLGVVHRIDRPVSGVVLFAKTSKALVRLNEQLRERGFQKKYWAITEKRPPKEADELVHYIVRNAKTNKSTAHANPTKDGQQAVLRYRLMKESDRYFLLEIELVTGRHHQIRAQLAAIGCVIKGDLKYGAARSNRNGGISLHSRSLSFTHPTTAERIEIIAPVPEGESIWQFFDLQAAEL</sequence>
<evidence type="ECO:0000256" key="2">
    <source>
        <dbReference type="ARBA" id="ARBA00023235"/>
    </source>
</evidence>
<dbReference type="Gene3D" id="3.30.2350.10">
    <property type="entry name" value="Pseudouridine synthase"/>
    <property type="match status" value="1"/>
</dbReference>
<evidence type="ECO:0000313" key="4">
    <source>
        <dbReference type="EMBL" id="CDN31133.1"/>
    </source>
</evidence>
<gene>
    <name evidence="4" type="ORF">BN938_1036</name>
</gene>
<dbReference type="GO" id="GO:0003723">
    <property type="term" value="F:RNA binding"/>
    <property type="evidence" value="ECO:0007669"/>
    <property type="project" value="InterPro"/>
</dbReference>
<dbReference type="Pfam" id="PF00849">
    <property type="entry name" value="PseudoU_synth_2"/>
    <property type="match status" value="1"/>
</dbReference>
<accession>A0A060RBG3</accession>
<dbReference type="InterPro" id="IPR006224">
    <property type="entry name" value="PsdUridine_synth_RluA-like_CS"/>
</dbReference>
<organism evidence="4 5">
    <name type="scientific">Mucinivorans hirudinis</name>
    <dbReference type="NCBI Taxonomy" id="1433126"/>
    <lineage>
        <taxon>Bacteria</taxon>
        <taxon>Pseudomonadati</taxon>
        <taxon>Bacteroidota</taxon>
        <taxon>Bacteroidia</taxon>
        <taxon>Bacteroidales</taxon>
        <taxon>Rikenellaceae</taxon>
        <taxon>Mucinivorans</taxon>
    </lineage>
</organism>
<protein>
    <submittedName>
        <fullName evidence="4">Similar to tRNA pseudouridine synthase C, group TruC1</fullName>
    </submittedName>
</protein>
<dbReference type="Proteomes" id="UP000027616">
    <property type="component" value="Chromosome I"/>
</dbReference>
<dbReference type="SUPFAM" id="SSF55120">
    <property type="entry name" value="Pseudouridine synthase"/>
    <property type="match status" value="1"/>
</dbReference>
<dbReference type="GO" id="GO:0001522">
    <property type="term" value="P:pseudouridine synthesis"/>
    <property type="evidence" value="ECO:0007669"/>
    <property type="project" value="InterPro"/>
</dbReference>
<dbReference type="PROSITE" id="PS01129">
    <property type="entry name" value="PSI_RLU"/>
    <property type="match status" value="1"/>
</dbReference>
<dbReference type="PATRIC" id="fig|1433126.3.peg.1033"/>
<proteinExistence type="inferred from homology"/>
<dbReference type="CDD" id="cd02869">
    <property type="entry name" value="PseudoU_synth_RluA_like"/>
    <property type="match status" value="1"/>
</dbReference>
<evidence type="ECO:0000256" key="1">
    <source>
        <dbReference type="ARBA" id="ARBA00010876"/>
    </source>
</evidence>
<evidence type="ECO:0000313" key="5">
    <source>
        <dbReference type="Proteomes" id="UP000027616"/>
    </source>
</evidence>
<keyword evidence="2" id="KW-0413">Isomerase</keyword>
<dbReference type="HOGENOM" id="CLU_016902_11_2_10"/>
<dbReference type="AlphaFoldDB" id="A0A060RBG3"/>